<accession>A0A0M3JIF5</accession>
<organism evidence="1">
    <name type="scientific">Anisakis simplex</name>
    <name type="common">Herring worm</name>
    <dbReference type="NCBI Taxonomy" id="6269"/>
    <lineage>
        <taxon>Eukaryota</taxon>
        <taxon>Metazoa</taxon>
        <taxon>Ecdysozoa</taxon>
        <taxon>Nematoda</taxon>
        <taxon>Chromadorea</taxon>
        <taxon>Rhabditida</taxon>
        <taxon>Spirurina</taxon>
        <taxon>Ascaridomorpha</taxon>
        <taxon>Ascaridoidea</taxon>
        <taxon>Anisakidae</taxon>
        <taxon>Anisakis</taxon>
        <taxon>Anisakis simplex complex</taxon>
    </lineage>
</organism>
<dbReference type="WBParaSite" id="ASIM_0000742101-mRNA-1">
    <property type="protein sequence ID" value="ASIM_0000742101-mRNA-1"/>
    <property type="gene ID" value="ASIM_0000742101"/>
</dbReference>
<sequence>LLFSFCSFTKPIQIAFQQASQNPHRLPLRRVTTAKGNTIVSVSPTSKQFKYNIEVLDAMSELNNANKMPAMDE</sequence>
<protein>
    <submittedName>
        <fullName evidence="1">SRP9-21 domain-containing protein</fullName>
    </submittedName>
</protein>
<dbReference type="AlphaFoldDB" id="A0A0M3JIF5"/>
<evidence type="ECO:0000313" key="1">
    <source>
        <dbReference type="WBParaSite" id="ASIM_0000742101-mRNA-1"/>
    </source>
</evidence>
<name>A0A0M3JIF5_ANISI</name>
<reference evidence="1" key="1">
    <citation type="submission" date="2017-02" db="UniProtKB">
        <authorList>
            <consortium name="WormBaseParasite"/>
        </authorList>
    </citation>
    <scope>IDENTIFICATION</scope>
</reference>
<proteinExistence type="predicted"/>